<evidence type="ECO:0000256" key="1">
    <source>
        <dbReference type="ARBA" id="ARBA00023002"/>
    </source>
</evidence>
<evidence type="ECO:0000313" key="3">
    <source>
        <dbReference type="EMBL" id="MCM6776428.1"/>
    </source>
</evidence>
<gene>
    <name evidence="3" type="ORF">NDR86_23350</name>
</gene>
<evidence type="ECO:0000313" key="4">
    <source>
        <dbReference type="Proteomes" id="UP001139157"/>
    </source>
</evidence>
<dbReference type="PANTHER" id="PTHR11699">
    <property type="entry name" value="ALDEHYDE DEHYDROGENASE-RELATED"/>
    <property type="match status" value="1"/>
</dbReference>
<feature type="domain" description="Aldehyde dehydrogenase" evidence="2">
    <location>
        <begin position="12"/>
        <end position="424"/>
    </location>
</feature>
<dbReference type="SUPFAM" id="SSF53720">
    <property type="entry name" value="ALDH-like"/>
    <property type="match status" value="1"/>
</dbReference>
<dbReference type="InterPro" id="IPR016161">
    <property type="entry name" value="Ald_DH/histidinol_DH"/>
</dbReference>
<name>A0A9X2EDV3_9NOCA</name>
<dbReference type="AlphaFoldDB" id="A0A9X2EDV3"/>
<dbReference type="Gene3D" id="3.40.309.10">
    <property type="entry name" value="Aldehyde Dehydrogenase, Chain A, domain 2"/>
    <property type="match status" value="1"/>
</dbReference>
<dbReference type="RefSeq" id="WP_251914727.1">
    <property type="nucleotide sequence ID" value="NZ_JAMRXG010000010.1"/>
</dbReference>
<proteinExistence type="predicted"/>
<evidence type="ECO:0000259" key="2">
    <source>
        <dbReference type="Pfam" id="PF00171"/>
    </source>
</evidence>
<reference evidence="3" key="1">
    <citation type="submission" date="2022-06" db="EMBL/GenBank/DDBJ databases">
        <title>Novel species in genus nocardia.</title>
        <authorList>
            <person name="Li F."/>
        </authorList>
    </citation>
    <scope>NUCLEOTIDE SEQUENCE</scope>
    <source>
        <strain evidence="3">CDC141</strain>
    </source>
</reference>
<protein>
    <submittedName>
        <fullName evidence="3">Aldehyde dehydrogenase family protein</fullName>
    </submittedName>
</protein>
<keyword evidence="4" id="KW-1185">Reference proteome</keyword>
<dbReference type="EMBL" id="JAMRXG010000010">
    <property type="protein sequence ID" value="MCM6776428.1"/>
    <property type="molecule type" value="Genomic_DNA"/>
</dbReference>
<dbReference type="InterPro" id="IPR015590">
    <property type="entry name" value="Aldehyde_DH_dom"/>
</dbReference>
<keyword evidence="1" id="KW-0560">Oxidoreductase</keyword>
<dbReference type="GO" id="GO:0016620">
    <property type="term" value="F:oxidoreductase activity, acting on the aldehyde or oxo group of donors, NAD or NADP as acceptor"/>
    <property type="evidence" value="ECO:0007669"/>
    <property type="project" value="InterPro"/>
</dbReference>
<organism evidence="3 4">
    <name type="scientific">Nocardia pulmonis</name>
    <dbReference type="NCBI Taxonomy" id="2951408"/>
    <lineage>
        <taxon>Bacteria</taxon>
        <taxon>Bacillati</taxon>
        <taxon>Actinomycetota</taxon>
        <taxon>Actinomycetes</taxon>
        <taxon>Mycobacteriales</taxon>
        <taxon>Nocardiaceae</taxon>
        <taxon>Nocardia</taxon>
    </lineage>
</organism>
<dbReference type="InterPro" id="IPR016162">
    <property type="entry name" value="Ald_DH_N"/>
</dbReference>
<dbReference type="Gene3D" id="3.40.605.10">
    <property type="entry name" value="Aldehyde Dehydrogenase, Chain A, domain 1"/>
    <property type="match status" value="1"/>
</dbReference>
<accession>A0A9X2EDV3</accession>
<dbReference type="Pfam" id="PF00171">
    <property type="entry name" value="Aldedh"/>
    <property type="match status" value="1"/>
</dbReference>
<dbReference type="InterPro" id="IPR016163">
    <property type="entry name" value="Ald_DH_C"/>
</dbReference>
<sequence length="432" mass="45147">MLSARSNPASTAWITVTAPADGRLLGTVPTDTAAAVYTLVDRLRADQWQWRSLGVVGRVHWMTRFRDWLLDNRDSLVELLADETGKSVSAAVREFRLGMDALDYYRTHGAVFLDMQRSRPQGVPNVALPLAVGYRPCAVVGVLAGWTYPLAAMLFDAVPALLSGSAVLLRPASATPLTARAIVTGWADVGAPPVLEFAVGPEAGPAMVDTVDAVHFTGSPETGKVVALRAAARLIPCRLELGGKSSAIVLADADLDHAAVGIALGGLAESGQNCHSIERVFVESPVYDAFVDRLVTEVTAFAAADPDDPGVDVLTSAAHVRHLREQVRDAVAHGATLCVGGDGAGHVFAPTVLAEVRPPMRVLTQQTLGPVLPVVRVDDAAAAVTAANEGCGPCASVWTADEAAAAYVAGRLLAARVGHNDVSVHLAAPSYT</sequence>
<dbReference type="Proteomes" id="UP001139157">
    <property type="component" value="Unassembled WGS sequence"/>
</dbReference>
<comment type="caution">
    <text evidence="3">The sequence shown here is derived from an EMBL/GenBank/DDBJ whole genome shotgun (WGS) entry which is preliminary data.</text>
</comment>